<dbReference type="RefSeq" id="WP_014832821.1">
    <property type="nucleotide sequence ID" value="NZ_ABFHGT050000001.1"/>
</dbReference>
<protein>
    <submittedName>
        <fullName evidence="3">Bifunctional (P)ppGpp synthetase/guanosine-3',5'-bis(Diphosphate) 3'-pyrophosphohydrolase</fullName>
    </submittedName>
</protein>
<dbReference type="Gene3D" id="1.10.3210.10">
    <property type="entry name" value="Hypothetical protein af1432"/>
    <property type="match status" value="1"/>
</dbReference>
<dbReference type="GO" id="GO:0008893">
    <property type="term" value="F:guanosine-3',5'-bis(diphosphate) 3'-diphosphatase activity"/>
    <property type="evidence" value="ECO:0007669"/>
    <property type="project" value="TreeGrafter"/>
</dbReference>
<dbReference type="SUPFAM" id="SSF109604">
    <property type="entry name" value="HD-domain/PDEase-like"/>
    <property type="match status" value="1"/>
</dbReference>
<dbReference type="InterPro" id="IPR003607">
    <property type="entry name" value="HD/PDEase_dom"/>
</dbReference>
<dbReference type="PANTHER" id="PTHR46246">
    <property type="entry name" value="GUANOSINE-3',5'-BIS(DIPHOSPHATE) 3'-PYROPHOSPHOHYDROLASE MESH1"/>
    <property type="match status" value="1"/>
</dbReference>
<dbReference type="CDD" id="cd00077">
    <property type="entry name" value="HDc"/>
    <property type="match status" value="1"/>
</dbReference>
<evidence type="ECO:0000313" key="4">
    <source>
        <dbReference type="Proteomes" id="UP000275321"/>
    </source>
</evidence>
<accession>A0A3R8Z320</accession>
<evidence type="ECO:0000313" key="3">
    <source>
        <dbReference type="EMBL" id="RSB34285.1"/>
    </source>
</evidence>
<dbReference type="PANTHER" id="PTHR46246:SF1">
    <property type="entry name" value="GUANOSINE-3',5'-BIS(DIPHOSPHATE) 3'-PYROPHOSPHOHYDROLASE MESH1"/>
    <property type="match status" value="1"/>
</dbReference>
<evidence type="ECO:0000259" key="2">
    <source>
        <dbReference type="SMART" id="SM00471"/>
    </source>
</evidence>
<reference evidence="3 4" key="1">
    <citation type="submission" date="2018-10" db="EMBL/GenBank/DDBJ databases">
        <title>Transmission dynamics of multidrug resistant bacteria on intensive care unit surfaces.</title>
        <authorList>
            <person name="D'Souza A.W."/>
            <person name="Potter R.F."/>
            <person name="Wallace M."/>
            <person name="Shupe A."/>
            <person name="Patel S."/>
            <person name="Sun S."/>
            <person name="Gul D."/>
            <person name="Kwon J.H."/>
            <person name="Andleeb S."/>
            <person name="Burnham C.-A.D."/>
            <person name="Dantas G."/>
        </authorList>
    </citation>
    <scope>NUCLEOTIDE SEQUENCE [LARGE SCALE GENOMIC DNA]</scope>
    <source>
        <strain evidence="3 4">EC_073</strain>
    </source>
</reference>
<dbReference type="SMART" id="SM00471">
    <property type="entry name" value="HDc"/>
    <property type="match status" value="1"/>
</dbReference>
<organism evidence="3 4">
    <name type="scientific">Enterobacter cloacae</name>
    <dbReference type="NCBI Taxonomy" id="550"/>
    <lineage>
        <taxon>Bacteria</taxon>
        <taxon>Pseudomonadati</taxon>
        <taxon>Pseudomonadota</taxon>
        <taxon>Gammaproteobacteria</taxon>
        <taxon>Enterobacterales</taxon>
        <taxon>Enterobacteriaceae</taxon>
        <taxon>Enterobacter</taxon>
        <taxon>Enterobacter cloacae complex</taxon>
    </lineage>
</organism>
<sequence>MTLSERARRFATQAHREAGQKRKFTGEPYIVHPASVVKLLQSINPTEEMVAAAWLHDVVEDTGVTLETINALFGAEVGQYVEMLTDVRTRRTGGSRIERKNANLIHSAQANAAAQTIKLCDLIDNARDIVARDPIFAREYILEMKRLLSVLTAGDQNLYAQAHELCHEGLALLCKQQGSDAWFVESWAQYEQHTPLSSVTMWSETELPELLPPLIPSGQK</sequence>
<name>A0A3R8Z320_ENTCL</name>
<feature type="domain" description="HD/PDEase" evidence="2">
    <location>
        <begin position="25"/>
        <end position="135"/>
    </location>
</feature>
<gene>
    <name evidence="3" type="ORF">EGK68_02235</name>
</gene>
<dbReference type="AlphaFoldDB" id="A0A3R8Z320"/>
<dbReference type="Pfam" id="PF13328">
    <property type="entry name" value="HD_4"/>
    <property type="match status" value="1"/>
</dbReference>
<feature type="compositionally biased region" description="Basic and acidic residues" evidence="1">
    <location>
        <begin position="1"/>
        <end position="20"/>
    </location>
</feature>
<comment type="caution">
    <text evidence="3">The sequence shown here is derived from an EMBL/GenBank/DDBJ whole genome shotgun (WGS) entry which is preliminary data.</text>
</comment>
<dbReference type="EMBL" id="RHWT01000001">
    <property type="protein sequence ID" value="RSB34285.1"/>
    <property type="molecule type" value="Genomic_DNA"/>
</dbReference>
<dbReference type="Proteomes" id="UP000275321">
    <property type="component" value="Unassembled WGS sequence"/>
</dbReference>
<keyword evidence="3" id="KW-0378">Hydrolase</keyword>
<dbReference type="InterPro" id="IPR052194">
    <property type="entry name" value="MESH1"/>
</dbReference>
<proteinExistence type="predicted"/>
<feature type="region of interest" description="Disordered" evidence="1">
    <location>
        <begin position="1"/>
        <end position="21"/>
    </location>
</feature>
<evidence type="ECO:0000256" key="1">
    <source>
        <dbReference type="SAM" id="MobiDB-lite"/>
    </source>
</evidence>